<dbReference type="Proteomes" id="UP000593567">
    <property type="component" value="Unassembled WGS sequence"/>
</dbReference>
<comment type="similarity">
    <text evidence="1">Belongs to the FAM221 family.</text>
</comment>
<dbReference type="PANTHER" id="PTHR31214:SF3">
    <property type="entry name" value="PROTEIN FAM221B"/>
    <property type="match status" value="1"/>
</dbReference>
<evidence type="ECO:0000313" key="3">
    <source>
        <dbReference type="EMBL" id="KAF6031771.1"/>
    </source>
</evidence>
<proteinExistence type="inferred from homology"/>
<dbReference type="PANTHER" id="PTHR31214">
    <property type="entry name" value="PROTEIN FAM221A-RELATED"/>
    <property type="match status" value="1"/>
</dbReference>
<evidence type="ECO:0000256" key="2">
    <source>
        <dbReference type="SAM" id="MobiDB-lite"/>
    </source>
</evidence>
<comment type="caution">
    <text evidence="3">The sequence shown here is derived from an EMBL/GenBank/DDBJ whole genome shotgun (WGS) entry which is preliminary data.</text>
</comment>
<dbReference type="InterPro" id="IPR026755">
    <property type="entry name" value="Fam221a/b"/>
</dbReference>
<dbReference type="EMBL" id="VXIV02001570">
    <property type="protein sequence ID" value="KAF6031771.1"/>
    <property type="molecule type" value="Genomic_DNA"/>
</dbReference>
<dbReference type="OrthoDB" id="196393at2759"/>
<dbReference type="AlphaFoldDB" id="A0A7J7K1C8"/>
<feature type="region of interest" description="Disordered" evidence="2">
    <location>
        <begin position="293"/>
        <end position="319"/>
    </location>
</feature>
<feature type="compositionally biased region" description="Gly residues" evidence="2">
    <location>
        <begin position="9"/>
        <end position="19"/>
    </location>
</feature>
<keyword evidence="4" id="KW-1185">Reference proteome</keyword>
<sequence length="319" mass="35023">MSGKPKSGKSGGLRSGTAGGSKVTTKVVAKPGAMARRTPAGLVPNMDPIPMDRLADGSLAPKGYTMRPVVAAKNYDVVSFARAMNDDFAPRVKKLFDPERKAAVEAQRTGVYIGWRLPGQKFDCQRVSDTSLCFCGHLLGEHAQYNGRSVRVPCAQTGCKCKAFQWIPSRPEDVGEFWHQRRRNFDPTTWRAKCRCKHSHEQHDCTGMKACRAKGCSCSAFNSNFLCAACDKHWEEHETFFETEAMRVKEGLPTGEAYLPFAEMPNLRNAVLTGDESDDSAYLALTGGQGHIPISDRPHGNDAVFSPGGGNSRFRPVYD</sequence>
<gene>
    <name evidence="3" type="ORF">EB796_009928</name>
</gene>
<evidence type="ECO:0000256" key="1">
    <source>
        <dbReference type="ARBA" id="ARBA00011026"/>
    </source>
</evidence>
<organism evidence="3 4">
    <name type="scientific">Bugula neritina</name>
    <name type="common">Brown bryozoan</name>
    <name type="synonym">Sertularia neritina</name>
    <dbReference type="NCBI Taxonomy" id="10212"/>
    <lineage>
        <taxon>Eukaryota</taxon>
        <taxon>Metazoa</taxon>
        <taxon>Spiralia</taxon>
        <taxon>Lophotrochozoa</taxon>
        <taxon>Bryozoa</taxon>
        <taxon>Gymnolaemata</taxon>
        <taxon>Cheilostomatida</taxon>
        <taxon>Flustrina</taxon>
        <taxon>Buguloidea</taxon>
        <taxon>Bugulidae</taxon>
        <taxon>Bugula</taxon>
    </lineage>
</organism>
<name>A0A7J7K1C8_BUGNE</name>
<reference evidence="3" key="1">
    <citation type="submission" date="2020-06" db="EMBL/GenBank/DDBJ databases">
        <title>Draft genome of Bugula neritina, a colonial animal packing powerful symbionts and potential medicines.</title>
        <authorList>
            <person name="Rayko M."/>
        </authorList>
    </citation>
    <scope>NUCLEOTIDE SEQUENCE [LARGE SCALE GENOMIC DNA]</scope>
    <source>
        <strain evidence="3">Kwan_BN1</strain>
    </source>
</reference>
<accession>A0A7J7K1C8</accession>
<feature type="region of interest" description="Disordered" evidence="2">
    <location>
        <begin position="1"/>
        <end position="46"/>
    </location>
</feature>
<dbReference type="Pfam" id="PF14753">
    <property type="entry name" value="FAM221"/>
    <property type="match status" value="1"/>
</dbReference>
<protein>
    <submittedName>
        <fullName evidence="3">FAM221B</fullName>
    </submittedName>
</protein>
<evidence type="ECO:0000313" key="4">
    <source>
        <dbReference type="Proteomes" id="UP000593567"/>
    </source>
</evidence>